<keyword evidence="3" id="KW-1185">Reference proteome</keyword>
<dbReference type="AlphaFoldDB" id="A0A4R6ANM2"/>
<feature type="chain" id="PRO_5020832575" evidence="1">
    <location>
        <begin position="29"/>
        <end position="223"/>
    </location>
</feature>
<protein>
    <submittedName>
        <fullName evidence="2">DUF3047 domain-containing protein</fullName>
    </submittedName>
</protein>
<dbReference type="InterPro" id="IPR021409">
    <property type="entry name" value="DUF3047"/>
</dbReference>
<gene>
    <name evidence="2" type="ORF">E2L08_01540</name>
</gene>
<dbReference type="Proteomes" id="UP000295701">
    <property type="component" value="Unassembled WGS sequence"/>
</dbReference>
<dbReference type="OrthoDB" id="8443660at2"/>
<evidence type="ECO:0000313" key="3">
    <source>
        <dbReference type="Proteomes" id="UP000295701"/>
    </source>
</evidence>
<dbReference type="EMBL" id="SNAA01000001">
    <property type="protein sequence ID" value="TDL84178.1"/>
    <property type="molecule type" value="Genomic_DNA"/>
</dbReference>
<evidence type="ECO:0000313" key="2">
    <source>
        <dbReference type="EMBL" id="TDL84178.1"/>
    </source>
</evidence>
<dbReference type="Pfam" id="PF11249">
    <property type="entry name" value="DUF3047"/>
    <property type="match status" value="1"/>
</dbReference>
<accession>A0A4R6ANM2</accession>
<feature type="signal peptide" evidence="1">
    <location>
        <begin position="1"/>
        <end position="28"/>
    </location>
</feature>
<evidence type="ECO:0000256" key="1">
    <source>
        <dbReference type="SAM" id="SignalP"/>
    </source>
</evidence>
<reference evidence="2 3" key="1">
    <citation type="submission" date="2019-03" db="EMBL/GenBank/DDBJ databases">
        <title>Primorskyibacter sp. SS33 isolated from sediments.</title>
        <authorList>
            <person name="Xunke S."/>
        </authorList>
    </citation>
    <scope>NUCLEOTIDE SEQUENCE [LARGE SCALE GENOMIC DNA]</scope>
    <source>
        <strain evidence="2 3">SS33</strain>
    </source>
</reference>
<dbReference type="RefSeq" id="WP_133395277.1">
    <property type="nucleotide sequence ID" value="NZ_SNAA01000001.1"/>
</dbReference>
<sequence>MIRSAPIAPAIALAAALAALAPGGAARAAQLSFDGDWAEQGLLRLRTNEYAPRGDSLGVVSEGTVSILYRRLGAAMGGARMAAWDWEVTESVPPTDLRVKGGDDRNLAIYFVLATPEAADALRDAPLRRLMGAEGVRLLIYTWGGPEDARGTSFPSPYFDGKGQTVVMEPAGTGRASARVDLRADLDRAFEGAFPVLLGVAVSADADDTDSRVEAVISNLTLE</sequence>
<keyword evidence="1" id="KW-0732">Signal</keyword>
<name>A0A4R6ANM2_9RHOB</name>
<comment type="caution">
    <text evidence="2">The sequence shown here is derived from an EMBL/GenBank/DDBJ whole genome shotgun (WGS) entry which is preliminary data.</text>
</comment>
<proteinExistence type="predicted"/>
<organism evidence="2 3">
    <name type="scientific">Palleronia sediminis</name>
    <dbReference type="NCBI Taxonomy" id="2547833"/>
    <lineage>
        <taxon>Bacteria</taxon>
        <taxon>Pseudomonadati</taxon>
        <taxon>Pseudomonadota</taxon>
        <taxon>Alphaproteobacteria</taxon>
        <taxon>Rhodobacterales</taxon>
        <taxon>Roseobacteraceae</taxon>
        <taxon>Palleronia</taxon>
    </lineage>
</organism>